<name>A0A193SSY8_9PSED</name>
<dbReference type="InterPro" id="IPR036866">
    <property type="entry name" value="RibonucZ/Hydroxyglut_hydro"/>
</dbReference>
<dbReference type="SUPFAM" id="SSF56281">
    <property type="entry name" value="Metallo-hydrolase/oxidoreductase"/>
    <property type="match status" value="1"/>
</dbReference>
<gene>
    <name evidence="1" type="ORF">PL963_03779</name>
</gene>
<accession>A0A193SSY8</accession>
<evidence type="ECO:0008006" key="3">
    <source>
        <dbReference type="Google" id="ProtNLM"/>
    </source>
</evidence>
<dbReference type="EMBL" id="LT963395">
    <property type="protein sequence ID" value="SOS21866.1"/>
    <property type="molecule type" value="Genomic_DNA"/>
</dbReference>
<keyword evidence="2" id="KW-1185">Reference proteome</keyword>
<evidence type="ECO:0000313" key="2">
    <source>
        <dbReference type="Proteomes" id="UP000239025"/>
    </source>
</evidence>
<proteinExistence type="predicted"/>
<evidence type="ECO:0000313" key="1">
    <source>
        <dbReference type="EMBL" id="SOS21866.1"/>
    </source>
</evidence>
<dbReference type="Proteomes" id="UP000239025">
    <property type="component" value="Chromosome 1"/>
</dbReference>
<dbReference type="Gene3D" id="3.60.15.10">
    <property type="entry name" value="Ribonuclease Z/Hydroxyacylglutathione hydrolase-like"/>
    <property type="match status" value="1"/>
</dbReference>
<reference evidence="2" key="1">
    <citation type="submission" date="2017-11" db="EMBL/GenBank/DDBJ databases">
        <authorList>
            <person name="Blom J."/>
        </authorList>
    </citation>
    <scope>NUCLEOTIDE SEQUENCE [LARGE SCALE GENOMIC DNA]</scope>
</reference>
<protein>
    <recommendedName>
        <fullName evidence="3">Metallo-beta-lactamase domain-containing protein</fullName>
    </recommendedName>
</protein>
<organism evidence="1 2">
    <name type="scientific">Pseudomonas cerasi</name>
    <dbReference type="NCBI Taxonomy" id="1583341"/>
    <lineage>
        <taxon>Bacteria</taxon>
        <taxon>Pseudomonadati</taxon>
        <taxon>Pseudomonadota</taxon>
        <taxon>Gammaproteobacteria</taxon>
        <taxon>Pseudomonadales</taxon>
        <taxon>Pseudomonadaceae</taxon>
        <taxon>Pseudomonas</taxon>
    </lineage>
</organism>
<sequence>MGWNTTFVDRCWGPTFPNAEVVASDPEYAYGLTLTDEDAAGINAARDRAGLGEPVRVPVSGTFADCILPLVGKSPVRRVRVDGAEVFPGIRFLPTPGHSIDHATIELVNGGEKALFSGDVLNHPVQVYYPDLVSTFCEFPDTFRRSLGWFLDHAASTNSMVFSSDSPKSLMGQISRIADGYAWSFGAPIRSLPALAGPLDMPADEGYYRLVVDGGCGLSPYVSGVPLPIEKPRKP</sequence>
<dbReference type="AlphaFoldDB" id="A0A193SSY8"/>